<sequence length="117" mass="13788">MPLTKDQNRLDSVRKKSCTDHIDTLRIIIQQSIEWQSPLYMTLVDFEKAFDSIDRDVIWRVMSHYRISTKFTNIIKQLYDDLSFQNNTQWYADQPISSKNRSKTGMYAFALDTLAGD</sequence>
<evidence type="ECO:0000313" key="2">
    <source>
        <dbReference type="Proteomes" id="UP000076420"/>
    </source>
</evidence>
<accession>A0A2C9LHY7</accession>
<dbReference type="EnsemblMetazoa" id="BGLB031278-RA">
    <property type="protein sequence ID" value="BGLB031278-PA"/>
    <property type="gene ID" value="BGLB031278"/>
</dbReference>
<evidence type="ECO:0000313" key="1">
    <source>
        <dbReference type="EnsemblMetazoa" id="BGLB031278-PA"/>
    </source>
</evidence>
<protein>
    <submittedName>
        <fullName evidence="1">Uncharacterized protein</fullName>
    </submittedName>
</protein>
<name>A0A2C9LHY7_BIOGL</name>
<dbReference type="Proteomes" id="UP000076420">
    <property type="component" value="Unassembled WGS sequence"/>
</dbReference>
<dbReference type="KEGG" id="bgt:106073265"/>
<organism evidence="1 2">
    <name type="scientific">Biomphalaria glabrata</name>
    <name type="common">Bloodfluke planorb</name>
    <name type="synonym">Freshwater snail</name>
    <dbReference type="NCBI Taxonomy" id="6526"/>
    <lineage>
        <taxon>Eukaryota</taxon>
        <taxon>Metazoa</taxon>
        <taxon>Spiralia</taxon>
        <taxon>Lophotrochozoa</taxon>
        <taxon>Mollusca</taxon>
        <taxon>Gastropoda</taxon>
        <taxon>Heterobranchia</taxon>
        <taxon>Euthyneura</taxon>
        <taxon>Panpulmonata</taxon>
        <taxon>Hygrophila</taxon>
        <taxon>Lymnaeoidea</taxon>
        <taxon>Planorbidae</taxon>
        <taxon>Biomphalaria</taxon>
    </lineage>
</organism>
<dbReference type="STRING" id="6526.A0A2C9LHY7"/>
<dbReference type="AlphaFoldDB" id="A0A2C9LHY7"/>
<reference evidence="1" key="1">
    <citation type="submission" date="2020-05" db="UniProtKB">
        <authorList>
            <consortium name="EnsemblMetazoa"/>
        </authorList>
    </citation>
    <scope>IDENTIFICATION</scope>
    <source>
        <strain evidence="1">BB02</strain>
    </source>
</reference>
<gene>
    <name evidence="1" type="primary">106073265</name>
</gene>
<dbReference type="VEuPathDB" id="VectorBase:BGLB031278"/>
<proteinExistence type="predicted"/>
<dbReference type="VEuPathDB" id="VectorBase:BGLAX_027006"/>